<keyword evidence="2" id="KW-1185">Reference proteome</keyword>
<sequence>MNARGQNRAIRDPENGLRVPEVVFSSEVGVCDPSVPWNDKTEVPAKNQRKLMQNECSGPKPHKSGSRKPATGTESGIRPRSGHQRPQCSSE</sequence>
<evidence type="ECO:0000313" key="1">
    <source>
        <dbReference type="EMBL" id="KAI8025905.1"/>
    </source>
</evidence>
<gene>
    <name evidence="1" type="ORF">LOK49_LG02G03516</name>
</gene>
<organism evidence="1 2">
    <name type="scientific">Camellia lanceoleosa</name>
    <dbReference type="NCBI Taxonomy" id="1840588"/>
    <lineage>
        <taxon>Eukaryota</taxon>
        <taxon>Viridiplantae</taxon>
        <taxon>Streptophyta</taxon>
        <taxon>Embryophyta</taxon>
        <taxon>Tracheophyta</taxon>
        <taxon>Spermatophyta</taxon>
        <taxon>Magnoliopsida</taxon>
        <taxon>eudicotyledons</taxon>
        <taxon>Gunneridae</taxon>
        <taxon>Pentapetalae</taxon>
        <taxon>asterids</taxon>
        <taxon>Ericales</taxon>
        <taxon>Theaceae</taxon>
        <taxon>Camellia</taxon>
    </lineage>
</organism>
<comment type="caution">
    <text evidence="1">The sequence shown here is derived from an EMBL/GenBank/DDBJ whole genome shotgun (WGS) entry which is preliminary data.</text>
</comment>
<evidence type="ECO:0000313" key="2">
    <source>
        <dbReference type="Proteomes" id="UP001060215"/>
    </source>
</evidence>
<dbReference type="EMBL" id="CM045760">
    <property type="protein sequence ID" value="KAI8025905.1"/>
    <property type="molecule type" value="Genomic_DNA"/>
</dbReference>
<dbReference type="Proteomes" id="UP001060215">
    <property type="component" value="Chromosome 3"/>
</dbReference>
<reference evidence="1 2" key="1">
    <citation type="journal article" date="2022" name="Plant J.">
        <title>Chromosome-level genome of Camellia lanceoleosa provides a valuable resource for understanding genome evolution and self-incompatibility.</title>
        <authorList>
            <person name="Gong W."/>
            <person name="Xiao S."/>
            <person name="Wang L."/>
            <person name="Liao Z."/>
            <person name="Chang Y."/>
            <person name="Mo W."/>
            <person name="Hu G."/>
            <person name="Li W."/>
            <person name="Zhao G."/>
            <person name="Zhu H."/>
            <person name="Hu X."/>
            <person name="Ji K."/>
            <person name="Xiang X."/>
            <person name="Song Q."/>
            <person name="Yuan D."/>
            <person name="Jin S."/>
            <person name="Zhang L."/>
        </authorList>
    </citation>
    <scope>NUCLEOTIDE SEQUENCE [LARGE SCALE GENOMIC DNA]</scope>
    <source>
        <strain evidence="1">SQ_2022a</strain>
    </source>
</reference>
<name>A0ACC0ILY8_9ERIC</name>
<protein>
    <submittedName>
        <fullName evidence="1">Uncharacterized protein</fullName>
    </submittedName>
</protein>
<proteinExistence type="predicted"/>
<accession>A0ACC0ILY8</accession>